<dbReference type="SUPFAM" id="SSF51735">
    <property type="entry name" value="NAD(P)-binding Rossmann-fold domains"/>
    <property type="match status" value="1"/>
</dbReference>
<organism evidence="2 3">
    <name type="scientific">Candidatus Eubacterium avistercoris</name>
    <dbReference type="NCBI Taxonomy" id="2838567"/>
    <lineage>
        <taxon>Bacteria</taxon>
        <taxon>Bacillati</taxon>
        <taxon>Bacillota</taxon>
        <taxon>Clostridia</taxon>
        <taxon>Eubacteriales</taxon>
        <taxon>Eubacteriaceae</taxon>
        <taxon>Eubacterium</taxon>
    </lineage>
</organism>
<gene>
    <name evidence="2" type="ORF">IAA08_07995</name>
</gene>
<dbReference type="Proteomes" id="UP000824024">
    <property type="component" value="Unassembled WGS sequence"/>
</dbReference>
<dbReference type="AlphaFoldDB" id="A0A9D2D3Q1"/>
<reference evidence="2" key="2">
    <citation type="submission" date="2021-04" db="EMBL/GenBank/DDBJ databases">
        <authorList>
            <person name="Gilroy R."/>
        </authorList>
    </citation>
    <scope>NUCLEOTIDE SEQUENCE</scope>
    <source>
        <strain evidence="2">CHK192-9172</strain>
    </source>
</reference>
<keyword evidence="1" id="KW-1133">Transmembrane helix</keyword>
<name>A0A9D2D3Q1_9FIRM</name>
<evidence type="ECO:0000313" key="3">
    <source>
        <dbReference type="Proteomes" id="UP000824024"/>
    </source>
</evidence>
<sequence>MYDPDPEKVRKFCEVFPQAKPAASEEVILKDPEVKLVAGAAVTSKRCALGLRVMAAGSAVFVTVSLAELLPVLPSVLSIVWILFRSTSTHFFITQLLYCDF</sequence>
<proteinExistence type="predicted"/>
<accession>A0A9D2D3Q1</accession>
<comment type="caution">
    <text evidence="2">The sequence shown here is derived from an EMBL/GenBank/DDBJ whole genome shotgun (WGS) entry which is preliminary data.</text>
</comment>
<dbReference type="InterPro" id="IPR036291">
    <property type="entry name" value="NAD(P)-bd_dom_sf"/>
</dbReference>
<reference evidence="2" key="1">
    <citation type="journal article" date="2021" name="PeerJ">
        <title>Extensive microbial diversity within the chicken gut microbiome revealed by metagenomics and culture.</title>
        <authorList>
            <person name="Gilroy R."/>
            <person name="Ravi A."/>
            <person name="Getino M."/>
            <person name="Pursley I."/>
            <person name="Horton D.L."/>
            <person name="Alikhan N.F."/>
            <person name="Baker D."/>
            <person name="Gharbi K."/>
            <person name="Hall N."/>
            <person name="Watson M."/>
            <person name="Adriaenssens E.M."/>
            <person name="Foster-Nyarko E."/>
            <person name="Jarju S."/>
            <person name="Secka A."/>
            <person name="Antonio M."/>
            <person name="Oren A."/>
            <person name="Chaudhuri R.R."/>
            <person name="La Ragione R."/>
            <person name="Hildebrand F."/>
            <person name="Pallen M.J."/>
        </authorList>
    </citation>
    <scope>NUCLEOTIDE SEQUENCE</scope>
    <source>
        <strain evidence="2">CHK192-9172</strain>
    </source>
</reference>
<dbReference type="Gene3D" id="3.40.50.720">
    <property type="entry name" value="NAD(P)-binding Rossmann-like Domain"/>
    <property type="match status" value="1"/>
</dbReference>
<feature type="transmembrane region" description="Helical" evidence="1">
    <location>
        <begin position="59"/>
        <end position="84"/>
    </location>
</feature>
<dbReference type="EMBL" id="DXCH01000219">
    <property type="protein sequence ID" value="HIZ07860.1"/>
    <property type="molecule type" value="Genomic_DNA"/>
</dbReference>
<keyword evidence="1" id="KW-0472">Membrane</keyword>
<evidence type="ECO:0000256" key="1">
    <source>
        <dbReference type="SAM" id="Phobius"/>
    </source>
</evidence>
<protein>
    <submittedName>
        <fullName evidence="2">Uncharacterized protein</fullName>
    </submittedName>
</protein>
<keyword evidence="1" id="KW-0812">Transmembrane</keyword>
<evidence type="ECO:0000313" key="2">
    <source>
        <dbReference type="EMBL" id="HIZ07860.1"/>
    </source>
</evidence>